<keyword evidence="4" id="KW-1185">Reference proteome</keyword>
<accession>A0ABQ5KNE6</accession>
<evidence type="ECO:0000313" key="3">
    <source>
        <dbReference type="EMBL" id="GKT33028.1"/>
    </source>
</evidence>
<feature type="compositionally biased region" description="Basic and acidic residues" evidence="2">
    <location>
        <begin position="313"/>
        <end position="341"/>
    </location>
</feature>
<feature type="compositionally biased region" description="Basic and acidic residues" evidence="2">
    <location>
        <begin position="516"/>
        <end position="568"/>
    </location>
</feature>
<feature type="compositionally biased region" description="Low complexity" evidence="2">
    <location>
        <begin position="357"/>
        <end position="371"/>
    </location>
</feature>
<sequence length="681" mass="78216">MLGRSHICLHIKMKRSQTFEIEKLKVKIRKLEGKLTVTAQRNGLSKATITIAKQRKDLQEKDDIISELRSKNATLQHDIDILARVLPKVDELDGCKEDDTKDDEGMTPLDRAKETILFKLEDAQVRADALQVQRDQLSREQGLIKKTLKQTRDELEEVRGQYTELLAEHEELKLDLEGYCDHADELESRLESSLKESEMALERAEKAEDELDQLQQETESLRTQCSTMSSKLSAFEGVDERISELEEERIVEIRTFDGERASMMEKISKYESELKDLKIEKSKTNSQLDEIQRISDEQGDELLEMKKSIDRLEDEKRETERLLSQEREESSELRKSLEEGNHSISSLRRNLRESQDKLQQTQSQLSLAQQQIEHSKLEISSSSNARKKLQDTLLRQMKMMRSELRQSQISGASLISGVGSASPSLAFASRGSSSISNGAQSVPSYSQFGLDSVQLPRSTETSTIVLDQGHGAEKYGSKAQSRQSTGESSRQSVKHDRASVSSQSTDLATSKPKGSIIDRKSLSERAKRRKESEKKLQEWRERKKIRERERSAKEKQRDEKEKEKEESRIQSMESSLEIGKELQGKRAKRRKESEKKLQEWRERKKIRERERSAKEKQRDEKEKEKEESRIQSMESSLEIGKELQGSLGKDIFFVKPGFLSPELPERADSVTLFDVAYDGSD</sequence>
<feature type="region of interest" description="Disordered" evidence="2">
    <location>
        <begin position="313"/>
        <end position="390"/>
    </location>
</feature>
<comment type="caution">
    <text evidence="3">The sequence shown here is derived from an EMBL/GenBank/DDBJ whole genome shotgun (WGS) entry which is preliminary data.</text>
</comment>
<feature type="coiled-coil region" evidence="1">
    <location>
        <begin position="120"/>
        <end position="231"/>
    </location>
</feature>
<evidence type="ECO:0000256" key="2">
    <source>
        <dbReference type="SAM" id="MobiDB-lite"/>
    </source>
</evidence>
<name>A0ABQ5KNE6_9EUKA</name>
<evidence type="ECO:0000313" key="4">
    <source>
        <dbReference type="Proteomes" id="UP001057375"/>
    </source>
</evidence>
<dbReference type="Proteomes" id="UP001057375">
    <property type="component" value="Unassembled WGS sequence"/>
</dbReference>
<feature type="region of interest" description="Disordered" evidence="2">
    <location>
        <begin position="459"/>
        <end position="636"/>
    </location>
</feature>
<feature type="compositionally biased region" description="Basic and acidic residues" evidence="2">
    <location>
        <begin position="591"/>
        <end position="629"/>
    </location>
</feature>
<feature type="compositionally biased region" description="Polar residues" evidence="2">
    <location>
        <begin position="499"/>
        <end position="508"/>
    </location>
</feature>
<proteinExistence type="predicted"/>
<gene>
    <name evidence="3" type="ORF">ADUPG1_007053</name>
</gene>
<protein>
    <submittedName>
        <fullName evidence="3">Uncharacterized protein</fullName>
    </submittedName>
</protein>
<organism evidence="3 4">
    <name type="scientific">Aduncisulcus paluster</name>
    <dbReference type="NCBI Taxonomy" id="2918883"/>
    <lineage>
        <taxon>Eukaryota</taxon>
        <taxon>Metamonada</taxon>
        <taxon>Carpediemonas-like organisms</taxon>
        <taxon>Aduncisulcus</taxon>
    </lineage>
</organism>
<feature type="compositionally biased region" description="Polar residues" evidence="2">
    <location>
        <begin position="478"/>
        <end position="491"/>
    </location>
</feature>
<keyword evidence="1" id="KW-0175">Coiled coil</keyword>
<dbReference type="EMBL" id="BQXS01010119">
    <property type="protein sequence ID" value="GKT33028.1"/>
    <property type="molecule type" value="Genomic_DNA"/>
</dbReference>
<evidence type="ECO:0000256" key="1">
    <source>
        <dbReference type="SAM" id="Coils"/>
    </source>
</evidence>
<reference evidence="3" key="1">
    <citation type="submission" date="2022-03" db="EMBL/GenBank/DDBJ databases">
        <title>Draft genome sequence of Aduncisulcus paluster, a free-living microaerophilic Fornicata.</title>
        <authorList>
            <person name="Yuyama I."/>
            <person name="Kume K."/>
            <person name="Tamura T."/>
            <person name="Inagaki Y."/>
            <person name="Hashimoto T."/>
        </authorList>
    </citation>
    <scope>NUCLEOTIDE SEQUENCE</scope>
    <source>
        <strain evidence="3">NY0171</strain>
    </source>
</reference>
<feature type="coiled-coil region" evidence="1">
    <location>
        <begin position="14"/>
        <end position="71"/>
    </location>
</feature>